<dbReference type="KEGG" id="kde:CDSE_0377"/>
<dbReference type="eggNOG" id="COG1091">
    <property type="taxonomic scope" value="Bacteria"/>
</dbReference>
<dbReference type="HOGENOM" id="CLU_045518_1_0_4"/>
<dbReference type="GO" id="GO:0005829">
    <property type="term" value="C:cytosol"/>
    <property type="evidence" value="ECO:0007669"/>
    <property type="project" value="TreeGrafter"/>
</dbReference>
<dbReference type="InterPro" id="IPR005913">
    <property type="entry name" value="dTDP_dehydrorham_reduct"/>
</dbReference>
<evidence type="ECO:0000313" key="9">
    <source>
        <dbReference type="Proteomes" id="UP000011547"/>
    </source>
</evidence>
<dbReference type="PATRIC" id="fig|1208919.3.peg.144"/>
<comment type="function">
    <text evidence="6">Catalyzes the reduction of dTDP-6-deoxy-L-lyxo-4-hexulose to yield dTDP-L-rhamnose.</text>
</comment>
<evidence type="ECO:0000256" key="1">
    <source>
        <dbReference type="ARBA" id="ARBA00004781"/>
    </source>
</evidence>
<dbReference type="EMBL" id="CP003803">
    <property type="protein sequence ID" value="AGF46707.1"/>
    <property type="molecule type" value="Genomic_DNA"/>
</dbReference>
<dbReference type="InterPro" id="IPR036291">
    <property type="entry name" value="NAD(P)-bd_dom_sf"/>
</dbReference>
<evidence type="ECO:0000313" key="8">
    <source>
        <dbReference type="EMBL" id="AGF46707.1"/>
    </source>
</evidence>
<protein>
    <recommendedName>
        <fullName evidence="4 6">dTDP-4-dehydrorhamnose reductase</fullName>
        <ecNumber evidence="3 6">1.1.1.133</ecNumber>
    </recommendedName>
</protein>
<dbReference type="Gene3D" id="3.40.50.720">
    <property type="entry name" value="NAD(P)-binding Rossmann-like Domain"/>
    <property type="match status" value="1"/>
</dbReference>
<dbReference type="EC" id="1.1.1.133" evidence="3 6"/>
<dbReference type="AlphaFoldDB" id="M1LLT8"/>
<dbReference type="STRING" id="1208919.CDSE_0377"/>
<comment type="catalytic activity">
    <reaction evidence="5 6">
        <text>dTDP-beta-L-rhamnose + NADP(+) = dTDP-4-dehydro-beta-L-rhamnose + NADPH + H(+)</text>
        <dbReference type="Rhea" id="RHEA:21796"/>
        <dbReference type="ChEBI" id="CHEBI:15378"/>
        <dbReference type="ChEBI" id="CHEBI:57510"/>
        <dbReference type="ChEBI" id="CHEBI:57783"/>
        <dbReference type="ChEBI" id="CHEBI:58349"/>
        <dbReference type="ChEBI" id="CHEBI:62830"/>
        <dbReference type="EC" id="1.1.1.133"/>
    </reaction>
</comment>
<comment type="cofactor">
    <cofactor evidence="6">
        <name>Mg(2+)</name>
        <dbReference type="ChEBI" id="CHEBI:18420"/>
    </cofactor>
    <text evidence="6">Binds 1 Mg(2+) ion per monomer.</text>
</comment>
<dbReference type="SUPFAM" id="SSF51735">
    <property type="entry name" value="NAD(P)-binding Rossmann-fold domains"/>
    <property type="match status" value="1"/>
</dbReference>
<dbReference type="PANTHER" id="PTHR10491">
    <property type="entry name" value="DTDP-4-DEHYDRORHAMNOSE REDUCTASE"/>
    <property type="match status" value="1"/>
</dbReference>
<dbReference type="Proteomes" id="UP000011547">
    <property type="component" value="Chromosome"/>
</dbReference>
<dbReference type="CDD" id="cd05254">
    <property type="entry name" value="dTDP_HR_like_SDR_e"/>
    <property type="match status" value="1"/>
</dbReference>
<dbReference type="InterPro" id="IPR029903">
    <property type="entry name" value="RmlD-like-bd"/>
</dbReference>
<dbReference type="NCBIfam" id="TIGR01214">
    <property type="entry name" value="rmlD"/>
    <property type="match status" value="1"/>
</dbReference>
<evidence type="ECO:0000256" key="4">
    <source>
        <dbReference type="ARBA" id="ARBA00017099"/>
    </source>
</evidence>
<evidence type="ECO:0000256" key="2">
    <source>
        <dbReference type="ARBA" id="ARBA00010944"/>
    </source>
</evidence>
<evidence type="ECO:0000256" key="3">
    <source>
        <dbReference type="ARBA" id="ARBA00012929"/>
    </source>
</evidence>
<dbReference type="OrthoDB" id="9803892at2"/>
<evidence type="ECO:0000259" key="7">
    <source>
        <dbReference type="Pfam" id="PF04321"/>
    </source>
</evidence>
<dbReference type="GO" id="GO:0008831">
    <property type="term" value="F:dTDP-4-dehydrorhamnose reductase activity"/>
    <property type="evidence" value="ECO:0007669"/>
    <property type="project" value="UniProtKB-EC"/>
</dbReference>
<keyword evidence="9" id="KW-1185">Reference proteome</keyword>
<dbReference type="Pfam" id="PF04321">
    <property type="entry name" value="RmlD_sub_bind"/>
    <property type="match status" value="1"/>
</dbReference>
<keyword evidence="6" id="KW-0521">NADP</keyword>
<proteinExistence type="inferred from homology"/>
<comment type="pathway">
    <text evidence="1 6">Carbohydrate biosynthesis; dTDP-L-rhamnose biosynthesis.</text>
</comment>
<dbReference type="Gene3D" id="3.90.25.10">
    <property type="entry name" value="UDP-galactose 4-epimerase, domain 1"/>
    <property type="match status" value="1"/>
</dbReference>
<comment type="similarity">
    <text evidence="2 6">Belongs to the dTDP-4-dehydrorhamnose reductase family.</text>
</comment>
<feature type="domain" description="RmlD-like substrate binding" evidence="7">
    <location>
        <begin position="1"/>
        <end position="281"/>
    </location>
</feature>
<dbReference type="RefSeq" id="WP_015396118.1">
    <property type="nucleotide sequence ID" value="NC_020294.1"/>
</dbReference>
<accession>M1LLT8</accession>
<name>M1LLT8_9PROT</name>
<evidence type="ECO:0000256" key="5">
    <source>
        <dbReference type="ARBA" id="ARBA00048200"/>
    </source>
</evidence>
<dbReference type="GO" id="GO:0019305">
    <property type="term" value="P:dTDP-rhamnose biosynthetic process"/>
    <property type="evidence" value="ECO:0007669"/>
    <property type="project" value="UniProtKB-UniPathway"/>
</dbReference>
<evidence type="ECO:0000256" key="6">
    <source>
        <dbReference type="RuleBase" id="RU364082"/>
    </source>
</evidence>
<reference evidence="8 9" key="1">
    <citation type="journal article" date="2013" name="Genome Biol. Evol.">
        <title>Genome evolution and phylogenomic analysis of candidatus kinetoplastibacterium, the betaproteobacterial endosymbionts of strigomonas and angomonas.</title>
        <authorList>
            <person name="Alves J.M."/>
            <person name="Serrano M.G."/>
            <person name="Maia da Silva F."/>
            <person name="Voegtly L.J."/>
            <person name="Matveyev A.V."/>
            <person name="Teixeira M.M."/>
            <person name="Camargo E.P."/>
            <person name="Buck G.A."/>
        </authorList>
    </citation>
    <scope>NUCLEOTIDE SEQUENCE [LARGE SCALE GENOMIC DNA]</scope>
    <source>
        <strain evidence="8 9">TCC079E</strain>
    </source>
</reference>
<sequence>MKILLIGQKGQLGQKIYKQLTEIKYISLICWDRQTIDLLYTESVFYKLLTIKPDIIINSAAYTNVDQAEKNIELTFRINYILIKTLVKYSLLTKSLLVQFSTDYVFDGKKNQPYTETDPTNPLNIYGHSKLASDLYILQKNCNSLIFRISWLFSSQGNNFLLKILDQAQYKQTLRITSDQYGSPLSANEVASISTKLILELYKHKKNGAHLYHISINNIMSRYSLAKSFLTKIKNESKTIKIKCNKIIPIKYLNYDDKTQRPRNSALKANEIIQKHCFLPNINKCIYETIEEIKIKQQDKNDY</sequence>
<dbReference type="UniPathway" id="UPA00124"/>
<keyword evidence="6 8" id="KW-0560">Oxidoreductase</keyword>
<gene>
    <name evidence="8" type="ORF">CDSE_0377</name>
</gene>
<dbReference type="PANTHER" id="PTHR10491:SF4">
    <property type="entry name" value="METHIONINE ADENOSYLTRANSFERASE 2 SUBUNIT BETA"/>
    <property type="match status" value="1"/>
</dbReference>
<organism evidence="8 9">
    <name type="scientific">Candidatus Kinetoplastidibacterium desouzai TCC079E</name>
    <dbReference type="NCBI Taxonomy" id="1208919"/>
    <lineage>
        <taxon>Bacteria</taxon>
        <taxon>Pseudomonadati</taxon>
        <taxon>Pseudomonadota</taxon>
        <taxon>Betaproteobacteria</taxon>
        <taxon>Candidatus Kinetoplastidibacterium</taxon>
    </lineage>
</organism>